<evidence type="ECO:0000313" key="1">
    <source>
        <dbReference type="EMBL" id="EGN91343.1"/>
    </source>
</evidence>
<evidence type="ECO:0000313" key="2">
    <source>
        <dbReference type="Proteomes" id="UP000008063"/>
    </source>
</evidence>
<gene>
    <name evidence="1" type="ORF">SERLA73DRAFT_80636</name>
</gene>
<organism evidence="2">
    <name type="scientific">Serpula lacrymans var. lacrymans (strain S7.3)</name>
    <name type="common">Dry rot fungus</name>
    <dbReference type="NCBI Taxonomy" id="936435"/>
    <lineage>
        <taxon>Eukaryota</taxon>
        <taxon>Fungi</taxon>
        <taxon>Dikarya</taxon>
        <taxon>Basidiomycota</taxon>
        <taxon>Agaricomycotina</taxon>
        <taxon>Agaricomycetes</taxon>
        <taxon>Agaricomycetidae</taxon>
        <taxon>Boletales</taxon>
        <taxon>Coniophorineae</taxon>
        <taxon>Serpulaceae</taxon>
        <taxon>Serpula</taxon>
    </lineage>
</organism>
<protein>
    <submittedName>
        <fullName evidence="1">Uncharacterized protein</fullName>
    </submittedName>
</protein>
<reference evidence="2" key="1">
    <citation type="journal article" date="2011" name="Science">
        <title>The plant cell wall-decomposing machinery underlies the functional diversity of forest fungi.</title>
        <authorList>
            <person name="Eastwood D.C."/>
            <person name="Floudas D."/>
            <person name="Binder M."/>
            <person name="Majcherczyk A."/>
            <person name="Schneider P."/>
            <person name="Aerts A."/>
            <person name="Asiegbu F.O."/>
            <person name="Baker S.E."/>
            <person name="Barry K."/>
            <person name="Bendiksby M."/>
            <person name="Blumentritt M."/>
            <person name="Coutinho P.M."/>
            <person name="Cullen D."/>
            <person name="de Vries R.P."/>
            <person name="Gathman A."/>
            <person name="Goodell B."/>
            <person name="Henrissat B."/>
            <person name="Ihrmark K."/>
            <person name="Kauserud H."/>
            <person name="Kohler A."/>
            <person name="LaButti K."/>
            <person name="Lapidus A."/>
            <person name="Lavin J.L."/>
            <person name="Lee Y.-H."/>
            <person name="Lindquist E."/>
            <person name="Lilly W."/>
            <person name="Lucas S."/>
            <person name="Morin E."/>
            <person name="Murat C."/>
            <person name="Oguiza J.A."/>
            <person name="Park J."/>
            <person name="Pisabarro A.G."/>
            <person name="Riley R."/>
            <person name="Rosling A."/>
            <person name="Salamov A."/>
            <person name="Schmidt O."/>
            <person name="Schmutz J."/>
            <person name="Skrede I."/>
            <person name="Stenlid J."/>
            <person name="Wiebenga A."/>
            <person name="Xie X."/>
            <person name="Kuees U."/>
            <person name="Hibbett D.S."/>
            <person name="Hoffmeister D."/>
            <person name="Hoegberg N."/>
            <person name="Martin F."/>
            <person name="Grigoriev I.V."/>
            <person name="Watkinson S.C."/>
        </authorList>
    </citation>
    <scope>NUCLEOTIDE SEQUENCE [LARGE SCALE GENOMIC DNA]</scope>
    <source>
        <strain evidence="2">strain S7.3</strain>
    </source>
</reference>
<dbReference type="Proteomes" id="UP000008063">
    <property type="component" value="Unassembled WGS sequence"/>
</dbReference>
<keyword evidence="2" id="KW-1185">Reference proteome</keyword>
<sequence>MSHLRVWAALPMCMCKRTKEASLALIWRNHTVISERADFDERYFPGLKRSSDDCPASTSHSTFAIHAIGPD</sequence>
<name>F8QK27_SERL3</name>
<accession>F8QK27</accession>
<dbReference type="InParanoid" id="F8QK27"/>
<dbReference type="EMBL" id="GL945875">
    <property type="protein sequence ID" value="EGN91343.1"/>
    <property type="molecule type" value="Genomic_DNA"/>
</dbReference>
<proteinExistence type="predicted"/>
<dbReference type="HOGENOM" id="CLU_2984669_0_0_1"/>
<dbReference type="AlphaFoldDB" id="F8QK27"/>